<dbReference type="EMBL" id="QQWO01000008">
    <property type="protein sequence ID" value="RSV03054.1"/>
    <property type="molecule type" value="Genomic_DNA"/>
</dbReference>
<reference evidence="3 5" key="3">
    <citation type="submission" date="2018-07" db="EMBL/GenBank/DDBJ databases">
        <title>Genomic and Epidemiologic Investigation of an Indolent Hospital Outbreak.</title>
        <authorList>
            <person name="Johnson R.C."/>
            <person name="Deming C."/>
            <person name="Conlan S."/>
            <person name="Zellmer C.J."/>
            <person name="Michelin A.V."/>
            <person name="Lee-Lin S."/>
            <person name="Thomas P.J."/>
            <person name="Park M."/>
            <person name="Weingarten R.A."/>
            <person name="Less J."/>
            <person name="Dekker J.P."/>
            <person name="Frank K.M."/>
            <person name="Musser K.A."/>
            <person name="Mcquiston J.R."/>
            <person name="Henderson D.K."/>
            <person name="Lau A.F."/>
            <person name="Palmore T.N."/>
            <person name="Segre J.A."/>
        </authorList>
    </citation>
    <scope>NUCLEOTIDE SEQUENCE [LARGE SCALE GENOMIC DNA]</scope>
    <source>
        <strain evidence="3 5">SK-NIH.Env10_0317</strain>
    </source>
</reference>
<dbReference type="KEGG" id="skr:BRX40_06525"/>
<dbReference type="SFLD" id="SFLDS00003">
    <property type="entry name" value="Haloacid_Dehalogenase"/>
    <property type="match status" value="1"/>
</dbReference>
<evidence type="ECO:0000313" key="4">
    <source>
        <dbReference type="Proteomes" id="UP000185161"/>
    </source>
</evidence>
<dbReference type="Gene3D" id="3.40.50.1000">
    <property type="entry name" value="HAD superfamily/HAD-like"/>
    <property type="match status" value="1"/>
</dbReference>
<organism evidence="2 4">
    <name type="scientific">Sphingomonas koreensis</name>
    <dbReference type="NCBI Taxonomy" id="93064"/>
    <lineage>
        <taxon>Bacteria</taxon>
        <taxon>Pseudomonadati</taxon>
        <taxon>Pseudomonadota</taxon>
        <taxon>Alphaproteobacteria</taxon>
        <taxon>Sphingomonadales</taxon>
        <taxon>Sphingomonadaceae</taxon>
        <taxon>Sphingomonas</taxon>
    </lineage>
</organism>
<dbReference type="Pfam" id="PF00702">
    <property type="entry name" value="Hydrolase"/>
    <property type="match status" value="1"/>
</dbReference>
<keyword evidence="4" id="KW-1185">Reference proteome</keyword>
<dbReference type="OrthoDB" id="9131041at2"/>
<gene>
    <name evidence="2" type="ORF">BRX40_06525</name>
    <name evidence="3" type="ORF">CA257_11230</name>
</gene>
<dbReference type="SUPFAM" id="SSF56784">
    <property type="entry name" value="HAD-like"/>
    <property type="match status" value="1"/>
</dbReference>
<accession>A0A1L6J871</accession>
<dbReference type="InterPro" id="IPR023214">
    <property type="entry name" value="HAD_sf"/>
</dbReference>
<reference evidence="2" key="1">
    <citation type="submission" date="2016-12" db="EMBL/GenBank/DDBJ databases">
        <title>Whole genome sequencing of Sphingomonas koreensis.</title>
        <authorList>
            <person name="Conlan S."/>
            <person name="Thomas P.J."/>
            <person name="Mullikin J."/>
            <person name="Palmore T.N."/>
            <person name="Frank K.M."/>
            <person name="Segre J.A."/>
        </authorList>
    </citation>
    <scope>NUCLEOTIDE SEQUENCE</scope>
    <source>
        <strain evidence="2">ABOJV</strain>
    </source>
</reference>
<dbReference type="GO" id="GO:0016787">
    <property type="term" value="F:hydrolase activity"/>
    <property type="evidence" value="ECO:0007669"/>
    <property type="project" value="UniProtKB-KW"/>
</dbReference>
<evidence type="ECO:0000313" key="3">
    <source>
        <dbReference type="EMBL" id="RSV03054.1"/>
    </source>
</evidence>
<dbReference type="InterPro" id="IPR051540">
    <property type="entry name" value="S-2-haloacid_dehalogenase"/>
</dbReference>
<keyword evidence="1 3" id="KW-0378">Hydrolase</keyword>
<dbReference type="Proteomes" id="UP000185161">
    <property type="component" value="Chromosome"/>
</dbReference>
<evidence type="ECO:0000256" key="1">
    <source>
        <dbReference type="ARBA" id="ARBA00022801"/>
    </source>
</evidence>
<evidence type="ECO:0000313" key="2">
    <source>
        <dbReference type="EMBL" id="APR52133.1"/>
    </source>
</evidence>
<dbReference type="STRING" id="93064.BRX40_06525"/>
<proteinExistence type="predicted"/>
<protein>
    <submittedName>
        <fullName evidence="3">HAD family hydrolase</fullName>
    </submittedName>
</protein>
<dbReference type="EMBL" id="CP018820">
    <property type="protein sequence ID" value="APR52133.1"/>
    <property type="molecule type" value="Genomic_DNA"/>
</dbReference>
<dbReference type="InterPro" id="IPR036412">
    <property type="entry name" value="HAD-like_sf"/>
</dbReference>
<dbReference type="AlphaFoldDB" id="A0A1L6J871"/>
<name>A0A1L6J871_9SPHN</name>
<sequence length="264" mass="28102">MTSSRPTSGVARPATIFVDADNTLWDTDAVYANAQLAILAAAEQAEDRGAGEPDRLSYVRAVDQALAARHHDGLRYPPRLLARALRHRLRGAGVEAAARSAWKGGDTAPDTGSVDADAERSFFAAISMPPALRPGVADGLTALVDAGCTILIVTEGAQAKVAKTADTLGLGGHFTRIIEGRKRPELYRRIIRLTAAPDNAFMVGDQLDRDIMPAKAAGLTTVYFPGGFRPRWTPAEDEAAPDFRIGRFDELVGIVLGNTVAAQD</sequence>
<dbReference type="RefSeq" id="WP_075151047.1">
    <property type="nucleotide sequence ID" value="NZ_QQZD01000001.1"/>
</dbReference>
<evidence type="ECO:0000313" key="5">
    <source>
        <dbReference type="Proteomes" id="UP000286681"/>
    </source>
</evidence>
<dbReference type="SFLD" id="SFLDG01129">
    <property type="entry name" value="C1.5:_HAD__Beta-PGM__Phosphata"/>
    <property type="match status" value="1"/>
</dbReference>
<reference evidence="4" key="2">
    <citation type="submission" date="2016-12" db="EMBL/GenBank/DDBJ databases">
        <title>Whole genome sequencing of Sphingomonas sp. ABOJV.</title>
        <authorList>
            <person name="Conlan S."/>
            <person name="Thomas P.J."/>
            <person name="Mullikin J."/>
            <person name="Palmore T.N."/>
            <person name="Frank K.M."/>
            <person name="Segre J.A."/>
        </authorList>
    </citation>
    <scope>NUCLEOTIDE SEQUENCE [LARGE SCALE GENOMIC DNA]</scope>
    <source>
        <strain evidence="4">ABOJV</strain>
    </source>
</reference>
<dbReference type="PANTHER" id="PTHR43316:SF8">
    <property type="entry name" value="HAD FAMILY HYDROLASE"/>
    <property type="match status" value="1"/>
</dbReference>
<dbReference type="PANTHER" id="PTHR43316">
    <property type="entry name" value="HYDROLASE, HALOACID DELAHOGENASE-RELATED"/>
    <property type="match status" value="1"/>
</dbReference>
<dbReference type="Proteomes" id="UP000286681">
    <property type="component" value="Unassembled WGS sequence"/>
</dbReference>